<evidence type="ECO:0000313" key="9">
    <source>
        <dbReference type="Proteomes" id="UP001265746"/>
    </source>
</evidence>
<dbReference type="InterPro" id="IPR011701">
    <property type="entry name" value="MFS"/>
</dbReference>
<evidence type="ECO:0000259" key="7">
    <source>
        <dbReference type="PROSITE" id="PS50850"/>
    </source>
</evidence>
<dbReference type="PROSITE" id="PS50850">
    <property type="entry name" value="MFS"/>
    <property type="match status" value="1"/>
</dbReference>
<gene>
    <name evidence="8" type="ORF">N8I77_000111</name>
</gene>
<evidence type="ECO:0000256" key="5">
    <source>
        <dbReference type="SAM" id="MobiDB-lite"/>
    </source>
</evidence>
<proteinExistence type="predicted"/>
<evidence type="ECO:0000256" key="2">
    <source>
        <dbReference type="ARBA" id="ARBA00022692"/>
    </source>
</evidence>
<dbReference type="GO" id="GO:0005886">
    <property type="term" value="C:plasma membrane"/>
    <property type="evidence" value="ECO:0007669"/>
    <property type="project" value="TreeGrafter"/>
</dbReference>
<dbReference type="SUPFAM" id="SSF103473">
    <property type="entry name" value="MFS general substrate transporter"/>
    <property type="match status" value="1"/>
</dbReference>
<feature type="transmembrane region" description="Helical" evidence="6">
    <location>
        <begin position="571"/>
        <end position="590"/>
    </location>
</feature>
<feature type="transmembrane region" description="Helical" evidence="6">
    <location>
        <begin position="118"/>
        <end position="139"/>
    </location>
</feature>
<comment type="subcellular location">
    <subcellularLocation>
        <location evidence="1">Membrane</location>
        <topology evidence="1">Multi-pass membrane protein</topology>
    </subcellularLocation>
</comment>
<feature type="transmembrane region" description="Helical" evidence="6">
    <location>
        <begin position="186"/>
        <end position="204"/>
    </location>
</feature>
<evidence type="ECO:0000256" key="1">
    <source>
        <dbReference type="ARBA" id="ARBA00004141"/>
    </source>
</evidence>
<feature type="transmembrane region" description="Helical" evidence="6">
    <location>
        <begin position="596"/>
        <end position="619"/>
    </location>
</feature>
<feature type="transmembrane region" description="Helical" evidence="6">
    <location>
        <begin position="312"/>
        <end position="336"/>
    </location>
</feature>
<dbReference type="EMBL" id="JAUJFL010000001">
    <property type="protein sequence ID" value="KAK2613184.1"/>
    <property type="molecule type" value="Genomic_DNA"/>
</dbReference>
<feature type="compositionally biased region" description="Polar residues" evidence="5">
    <location>
        <begin position="1"/>
        <end position="11"/>
    </location>
</feature>
<dbReference type="GO" id="GO:0022857">
    <property type="term" value="F:transmembrane transporter activity"/>
    <property type="evidence" value="ECO:0007669"/>
    <property type="project" value="InterPro"/>
</dbReference>
<dbReference type="AlphaFoldDB" id="A0AAD9SNW9"/>
<evidence type="ECO:0000256" key="3">
    <source>
        <dbReference type="ARBA" id="ARBA00022989"/>
    </source>
</evidence>
<keyword evidence="3 6" id="KW-1133">Transmembrane helix</keyword>
<evidence type="ECO:0000313" key="8">
    <source>
        <dbReference type="EMBL" id="KAK2613184.1"/>
    </source>
</evidence>
<dbReference type="PANTHER" id="PTHR23502:SF26">
    <property type="entry name" value="MAJOR FACILITATOR SUPERFAMILY (MFS) PROFILE DOMAIN-CONTAINING PROTEIN"/>
    <property type="match status" value="1"/>
</dbReference>
<feature type="domain" description="Major facilitator superfamily (MFS) profile" evidence="7">
    <location>
        <begin position="120"/>
        <end position="623"/>
    </location>
</feature>
<feature type="compositionally biased region" description="Low complexity" evidence="5">
    <location>
        <begin position="25"/>
        <end position="42"/>
    </location>
</feature>
<protein>
    <recommendedName>
        <fullName evidence="7">Major facilitator superfamily (MFS) profile domain-containing protein</fullName>
    </recommendedName>
</protein>
<dbReference type="Pfam" id="PF07690">
    <property type="entry name" value="MFS_1"/>
    <property type="match status" value="2"/>
</dbReference>
<sequence length="632" mass="69150">MSFTTTAQTGATPHIPAISEADAQPSSEPSTRSSSPPLNLNLDSRRSEQAMPGNTFWAEPLYLEYSPSITPDSSPPYTRQTSVVDLGVLKEEPYTTSKPKPIHEPEELYHIFSRSKKWAIVILIGIAGLFSGLSSNIYFPALDAIAKDFHVSLQAVSLTITSYLICQAISPVIWGSLADALGRRPIYMASFGIYIVANIALSFAPNYAVLLVFRGLQALALVREMIRNVHVELRVSYTDLTGNGVIQDITPSSERGSFISFYQASKFNPFIEFFPIQESMCPLSTINHLRIPVRNFSIAVGPVLGGVLSNYLGFHAIFVFLLILSSLTIVSLVLFLPETMRSIAGNGTVRLGGIYRPLIECFGVKPKYYEQDRPKGASRMKVDLATFISPLKLLVQRDILTNLIFGGVVYAIWSMVTSSTTGLFKDRFHLDETMIGLAYLPNGIGTIVGSAIVAKLMTRDFRVYENTYKSDNGLPMDYTIPTKAIPAGFPIEHARLRNLWWIVALFVASVTGYGFSMSVSRSVSNRPGYIAVPLTLQFIIAATSNAVFAANQTLVSDLCPGKGASATAINNLVRCTLGAVGVAVVDAMIEKLGPEYTFLALAIVMACCTPLAVLTWIFGQRWREERTAKAID</sequence>
<feature type="transmembrane region" description="Helical" evidence="6">
    <location>
        <begin position="499"/>
        <end position="516"/>
    </location>
</feature>
<keyword evidence="2 6" id="KW-0812">Transmembrane</keyword>
<name>A0AAD9SNW9_PHOAM</name>
<dbReference type="InterPro" id="IPR036259">
    <property type="entry name" value="MFS_trans_sf"/>
</dbReference>
<dbReference type="Gene3D" id="1.20.1720.10">
    <property type="entry name" value="Multidrug resistance protein D"/>
    <property type="match status" value="2"/>
</dbReference>
<comment type="caution">
    <text evidence="8">The sequence shown here is derived from an EMBL/GenBank/DDBJ whole genome shotgun (WGS) entry which is preliminary data.</text>
</comment>
<dbReference type="Gene3D" id="1.20.1250.20">
    <property type="entry name" value="MFS general substrate transporter like domains"/>
    <property type="match status" value="1"/>
</dbReference>
<dbReference type="Proteomes" id="UP001265746">
    <property type="component" value="Unassembled WGS sequence"/>
</dbReference>
<evidence type="ECO:0000256" key="6">
    <source>
        <dbReference type="SAM" id="Phobius"/>
    </source>
</evidence>
<feature type="transmembrane region" description="Helical" evidence="6">
    <location>
        <begin position="399"/>
        <end position="416"/>
    </location>
</feature>
<reference evidence="8" key="1">
    <citation type="submission" date="2023-06" db="EMBL/GenBank/DDBJ databases">
        <authorList>
            <person name="Noh H."/>
        </authorList>
    </citation>
    <scope>NUCLEOTIDE SEQUENCE</scope>
    <source>
        <strain evidence="8">DUCC20226</strain>
    </source>
</reference>
<accession>A0AAD9SNW9</accession>
<feature type="transmembrane region" description="Helical" evidence="6">
    <location>
        <begin position="151"/>
        <end position="174"/>
    </location>
</feature>
<dbReference type="InterPro" id="IPR020846">
    <property type="entry name" value="MFS_dom"/>
</dbReference>
<organism evidence="8 9">
    <name type="scientific">Phomopsis amygdali</name>
    <name type="common">Fusicoccum amygdali</name>
    <dbReference type="NCBI Taxonomy" id="1214568"/>
    <lineage>
        <taxon>Eukaryota</taxon>
        <taxon>Fungi</taxon>
        <taxon>Dikarya</taxon>
        <taxon>Ascomycota</taxon>
        <taxon>Pezizomycotina</taxon>
        <taxon>Sordariomycetes</taxon>
        <taxon>Sordariomycetidae</taxon>
        <taxon>Diaporthales</taxon>
        <taxon>Diaporthaceae</taxon>
        <taxon>Diaporthe</taxon>
    </lineage>
</organism>
<feature type="transmembrane region" description="Helical" evidence="6">
    <location>
        <begin position="436"/>
        <end position="454"/>
    </location>
</feature>
<evidence type="ECO:0000256" key="4">
    <source>
        <dbReference type="ARBA" id="ARBA00023136"/>
    </source>
</evidence>
<feature type="region of interest" description="Disordered" evidence="5">
    <location>
        <begin position="1"/>
        <end position="47"/>
    </location>
</feature>
<keyword evidence="9" id="KW-1185">Reference proteome</keyword>
<dbReference type="PANTHER" id="PTHR23502">
    <property type="entry name" value="MAJOR FACILITATOR SUPERFAMILY"/>
    <property type="match status" value="1"/>
</dbReference>
<feature type="transmembrane region" description="Helical" evidence="6">
    <location>
        <begin position="528"/>
        <end position="550"/>
    </location>
</feature>
<keyword evidence="4 6" id="KW-0472">Membrane</keyword>